<reference evidence="3" key="1">
    <citation type="journal article" date="2019" name="Int. J. Syst. Evol. Microbiol.">
        <title>The Global Catalogue of Microorganisms (GCM) 10K type strain sequencing project: providing services to taxonomists for standard genome sequencing and annotation.</title>
        <authorList>
            <consortium name="The Broad Institute Genomics Platform"/>
            <consortium name="The Broad Institute Genome Sequencing Center for Infectious Disease"/>
            <person name="Wu L."/>
            <person name="Ma J."/>
        </authorList>
    </citation>
    <scope>NUCLEOTIDE SEQUENCE [LARGE SCALE GENOMIC DNA]</scope>
    <source>
        <strain evidence="3">CGMCC 1.15044</strain>
    </source>
</reference>
<name>A0ABQ1GLU2_9BACL</name>
<evidence type="ECO:0000313" key="2">
    <source>
        <dbReference type="EMBL" id="GGA45776.1"/>
    </source>
</evidence>
<feature type="transmembrane region" description="Helical" evidence="1">
    <location>
        <begin position="112"/>
        <end position="129"/>
    </location>
</feature>
<feature type="transmembrane region" description="Helical" evidence="1">
    <location>
        <begin position="7"/>
        <end position="23"/>
    </location>
</feature>
<comment type="caution">
    <text evidence="2">The sequence shown here is derived from an EMBL/GenBank/DDBJ whole genome shotgun (WGS) entry which is preliminary data.</text>
</comment>
<keyword evidence="1" id="KW-0472">Membrane</keyword>
<sequence>MRSNKGYFYFLVWIAFAVLLLYYGNSWLEQMKHRTNASGDNDFAVIGETAYALVLGACLSFLVGLPGRFKPHKPLLLALFAPCFILFIYAVAAQYIKLPEIPWYAEVTRYEGRFFFGVISGLSLIHGLFESRRR</sequence>
<protein>
    <submittedName>
        <fullName evidence="2">Uncharacterized protein</fullName>
    </submittedName>
</protein>
<dbReference type="EMBL" id="BMHF01000013">
    <property type="protein sequence ID" value="GGA45776.1"/>
    <property type="molecule type" value="Genomic_DNA"/>
</dbReference>
<feature type="transmembrane region" description="Helical" evidence="1">
    <location>
        <begin position="75"/>
        <end position="92"/>
    </location>
</feature>
<feature type="transmembrane region" description="Helical" evidence="1">
    <location>
        <begin position="43"/>
        <end position="63"/>
    </location>
</feature>
<proteinExistence type="predicted"/>
<dbReference type="RefSeq" id="WP_094092643.1">
    <property type="nucleotide sequence ID" value="NZ_BMHF01000013.1"/>
</dbReference>
<organism evidence="2 3">
    <name type="scientific">Paenibacillus physcomitrellae</name>
    <dbReference type="NCBI Taxonomy" id="1619311"/>
    <lineage>
        <taxon>Bacteria</taxon>
        <taxon>Bacillati</taxon>
        <taxon>Bacillota</taxon>
        <taxon>Bacilli</taxon>
        <taxon>Bacillales</taxon>
        <taxon>Paenibacillaceae</taxon>
        <taxon>Paenibacillus</taxon>
    </lineage>
</organism>
<accession>A0ABQ1GLU2</accession>
<keyword evidence="3" id="KW-1185">Reference proteome</keyword>
<keyword evidence="1" id="KW-0812">Transmembrane</keyword>
<keyword evidence="1" id="KW-1133">Transmembrane helix</keyword>
<gene>
    <name evidence="2" type="ORF">GCM10010917_33870</name>
</gene>
<dbReference type="Proteomes" id="UP000609323">
    <property type="component" value="Unassembled WGS sequence"/>
</dbReference>
<evidence type="ECO:0000256" key="1">
    <source>
        <dbReference type="SAM" id="Phobius"/>
    </source>
</evidence>
<evidence type="ECO:0000313" key="3">
    <source>
        <dbReference type="Proteomes" id="UP000609323"/>
    </source>
</evidence>